<organism evidence="3 4">
    <name type="scientific">Prorocentrum cordatum</name>
    <dbReference type="NCBI Taxonomy" id="2364126"/>
    <lineage>
        <taxon>Eukaryota</taxon>
        <taxon>Sar</taxon>
        <taxon>Alveolata</taxon>
        <taxon>Dinophyceae</taxon>
        <taxon>Prorocentrales</taxon>
        <taxon>Prorocentraceae</taxon>
        <taxon>Prorocentrum</taxon>
    </lineage>
</organism>
<keyword evidence="2" id="KW-1133">Transmembrane helix</keyword>
<evidence type="ECO:0000256" key="1">
    <source>
        <dbReference type="SAM" id="MobiDB-lite"/>
    </source>
</evidence>
<accession>A0ABN9T822</accession>
<feature type="transmembrane region" description="Helical" evidence="2">
    <location>
        <begin position="52"/>
        <end position="74"/>
    </location>
</feature>
<comment type="caution">
    <text evidence="3">The sequence shown here is derived from an EMBL/GenBank/DDBJ whole genome shotgun (WGS) entry which is preliminary data.</text>
</comment>
<protein>
    <submittedName>
        <fullName evidence="3">Uncharacterized protein</fullName>
    </submittedName>
</protein>
<dbReference type="EMBL" id="CAUYUJ010014440">
    <property type="protein sequence ID" value="CAK0841242.1"/>
    <property type="molecule type" value="Genomic_DNA"/>
</dbReference>
<dbReference type="Proteomes" id="UP001189429">
    <property type="component" value="Unassembled WGS sequence"/>
</dbReference>
<evidence type="ECO:0000313" key="3">
    <source>
        <dbReference type="EMBL" id="CAK0841242.1"/>
    </source>
</evidence>
<reference evidence="3" key="1">
    <citation type="submission" date="2023-10" db="EMBL/GenBank/DDBJ databases">
        <authorList>
            <person name="Chen Y."/>
            <person name="Shah S."/>
            <person name="Dougan E. K."/>
            <person name="Thang M."/>
            <person name="Chan C."/>
        </authorList>
    </citation>
    <scope>NUCLEOTIDE SEQUENCE [LARGE SCALE GENOMIC DNA]</scope>
</reference>
<feature type="region of interest" description="Disordered" evidence="1">
    <location>
        <begin position="71"/>
        <end position="114"/>
    </location>
</feature>
<keyword evidence="2" id="KW-0812">Transmembrane</keyword>
<keyword evidence="2" id="KW-0472">Membrane</keyword>
<evidence type="ECO:0000256" key="2">
    <source>
        <dbReference type="SAM" id="Phobius"/>
    </source>
</evidence>
<proteinExistence type="predicted"/>
<gene>
    <name evidence="3" type="ORF">PCOR1329_LOCUS36507</name>
</gene>
<evidence type="ECO:0000313" key="4">
    <source>
        <dbReference type="Proteomes" id="UP001189429"/>
    </source>
</evidence>
<keyword evidence="4" id="KW-1185">Reference proteome</keyword>
<feature type="compositionally biased region" description="Basic residues" evidence="1">
    <location>
        <begin position="93"/>
        <end position="104"/>
    </location>
</feature>
<sequence length="126" mass="13673">MGKCRKTLRNKCGIATNHDRRPGHRLLAAAPGARRPERTPVMKNIQRRDSPGWLLALVVVVSITLFSFTGHGLAHGHPPETRAPGSPCPRGHGGAKKSRRRPRGPRVADRAVQAEAEQGPTVLAFL</sequence>
<name>A0ABN9T822_9DINO</name>